<dbReference type="GO" id="GO:0006508">
    <property type="term" value="P:proteolysis"/>
    <property type="evidence" value="ECO:0007669"/>
    <property type="project" value="UniProtKB-KW"/>
</dbReference>
<protein>
    <recommendedName>
        <fullName evidence="7">Xaa-Pro dipeptidase</fullName>
        <shortName evidence="7">X-Pro dipeptidase</shortName>
        <ecNumber evidence="7">3.4.13.9</ecNumber>
    </recommendedName>
    <alternativeName>
        <fullName evidence="7">Imidodipeptidase</fullName>
    </alternativeName>
    <alternativeName>
        <fullName evidence="7">Proline dipeptidase</fullName>
        <shortName evidence="7">Prolidase</shortName>
    </alternativeName>
</protein>
<keyword evidence="1 7" id="KW-0645">Protease</keyword>
<feature type="domain" description="Peptidase M24" evidence="8">
    <location>
        <begin position="168"/>
        <end position="428"/>
    </location>
</feature>
<reference evidence="10 11" key="1">
    <citation type="submission" date="2017-08" db="EMBL/GenBank/DDBJ databases">
        <title>Halomonas alkalisoli sp. nov., isolated from saline alkaline soil.</title>
        <authorList>
            <person name="Wang D."/>
            <person name="Zhang G."/>
        </authorList>
    </citation>
    <scope>NUCLEOTIDE SEQUENCE [LARGE SCALE GENOMIC DNA]</scope>
    <source>
        <strain evidence="10 11">WRN001</strain>
    </source>
</reference>
<feature type="binding site" evidence="7">
    <location>
        <position position="421"/>
    </location>
    <ligand>
        <name>Mn(2+)</name>
        <dbReference type="ChEBI" id="CHEBI:29035"/>
        <label>1</label>
    </ligand>
</feature>
<dbReference type="GO" id="GO:0016795">
    <property type="term" value="F:phosphoric triester hydrolase activity"/>
    <property type="evidence" value="ECO:0007669"/>
    <property type="project" value="InterPro"/>
</dbReference>
<feature type="binding site" evidence="7">
    <location>
        <position position="338"/>
    </location>
    <ligand>
        <name>Mn(2+)</name>
        <dbReference type="ChEBI" id="CHEBI:29035"/>
        <label>1</label>
    </ligand>
</feature>
<dbReference type="PANTHER" id="PTHR43226">
    <property type="entry name" value="XAA-PRO AMINOPEPTIDASE 3"/>
    <property type="match status" value="1"/>
</dbReference>
<evidence type="ECO:0000256" key="5">
    <source>
        <dbReference type="ARBA" id="ARBA00023049"/>
    </source>
</evidence>
<dbReference type="InterPro" id="IPR052433">
    <property type="entry name" value="X-Pro_dipept-like"/>
</dbReference>
<dbReference type="GO" id="GO:0004177">
    <property type="term" value="F:aminopeptidase activity"/>
    <property type="evidence" value="ECO:0007669"/>
    <property type="project" value="TreeGrafter"/>
</dbReference>
<keyword evidence="4 7" id="KW-0224">Dipeptidase</keyword>
<proteinExistence type="inferred from homology"/>
<evidence type="ECO:0000313" key="10">
    <source>
        <dbReference type="EMBL" id="PAU79292.1"/>
    </source>
</evidence>
<dbReference type="GO" id="GO:0102009">
    <property type="term" value="F:proline dipeptidase activity"/>
    <property type="evidence" value="ECO:0007669"/>
    <property type="project" value="UniProtKB-EC"/>
</dbReference>
<dbReference type="Gene3D" id="3.40.350.10">
    <property type="entry name" value="Creatinase/prolidase N-terminal domain"/>
    <property type="match status" value="1"/>
</dbReference>
<dbReference type="EMBL" id="NSKB01000001">
    <property type="protein sequence ID" value="PAU79292.1"/>
    <property type="molecule type" value="Genomic_DNA"/>
</dbReference>
<dbReference type="PANTHER" id="PTHR43226:SF8">
    <property type="entry name" value="XAA-PRO DIPEPTIDASE"/>
    <property type="match status" value="1"/>
</dbReference>
<evidence type="ECO:0000259" key="8">
    <source>
        <dbReference type="Pfam" id="PF00557"/>
    </source>
</evidence>
<feature type="binding site" evidence="7">
    <location>
        <position position="256"/>
    </location>
    <ligand>
        <name>Mn(2+)</name>
        <dbReference type="ChEBI" id="CHEBI:29035"/>
        <label>2</label>
    </ligand>
</feature>
<dbReference type="InterPro" id="IPR000994">
    <property type="entry name" value="Pept_M24"/>
</dbReference>
<comment type="catalytic activity">
    <reaction evidence="7">
        <text>Xaa-L-Pro dipeptide + H2O = an L-alpha-amino acid + L-proline</text>
        <dbReference type="Rhea" id="RHEA:76407"/>
        <dbReference type="ChEBI" id="CHEBI:15377"/>
        <dbReference type="ChEBI" id="CHEBI:59869"/>
        <dbReference type="ChEBI" id="CHEBI:60039"/>
        <dbReference type="ChEBI" id="CHEBI:195196"/>
        <dbReference type="EC" id="3.4.13.9"/>
    </reaction>
</comment>
<evidence type="ECO:0000256" key="7">
    <source>
        <dbReference type="HAMAP-Rule" id="MF_01279"/>
    </source>
</evidence>
<evidence type="ECO:0000259" key="9">
    <source>
        <dbReference type="Pfam" id="PF21216"/>
    </source>
</evidence>
<feature type="binding site" evidence="7">
    <location>
        <position position="245"/>
    </location>
    <ligand>
        <name>Mn(2+)</name>
        <dbReference type="ChEBI" id="CHEBI:29035"/>
        <label>2</label>
    </ligand>
</feature>
<dbReference type="Gene3D" id="3.90.230.10">
    <property type="entry name" value="Creatinase/methionine aminopeptidase superfamily"/>
    <property type="match status" value="1"/>
</dbReference>
<evidence type="ECO:0000256" key="3">
    <source>
        <dbReference type="ARBA" id="ARBA00022801"/>
    </source>
</evidence>
<organism evidence="10 11">
    <name type="scientific">Halomonas salipaludis</name>
    <dbReference type="NCBI Taxonomy" id="2032625"/>
    <lineage>
        <taxon>Bacteria</taxon>
        <taxon>Pseudomonadati</taxon>
        <taxon>Pseudomonadota</taxon>
        <taxon>Gammaproteobacteria</taxon>
        <taxon>Oceanospirillales</taxon>
        <taxon>Halomonadaceae</taxon>
        <taxon>Halomonas</taxon>
    </lineage>
</organism>
<evidence type="ECO:0000256" key="2">
    <source>
        <dbReference type="ARBA" id="ARBA00022723"/>
    </source>
</evidence>
<dbReference type="Pfam" id="PF21216">
    <property type="entry name" value="PepQ_N"/>
    <property type="match status" value="1"/>
</dbReference>
<dbReference type="Pfam" id="PF00557">
    <property type="entry name" value="Peptidase_M24"/>
    <property type="match status" value="1"/>
</dbReference>
<dbReference type="GO" id="GO:0046872">
    <property type="term" value="F:metal ion binding"/>
    <property type="evidence" value="ECO:0007669"/>
    <property type="project" value="UniProtKB-KW"/>
</dbReference>
<dbReference type="RefSeq" id="WP_095619302.1">
    <property type="nucleotide sequence ID" value="NZ_NSKB01000001.1"/>
</dbReference>
<comment type="cofactor">
    <cofactor evidence="7">
        <name>Mn(2+)</name>
        <dbReference type="ChEBI" id="CHEBI:29035"/>
    </cofactor>
    <text evidence="7">Binds 2 manganese ions per subunit.</text>
</comment>
<evidence type="ECO:0000313" key="11">
    <source>
        <dbReference type="Proteomes" id="UP000217771"/>
    </source>
</evidence>
<dbReference type="InterPro" id="IPR022846">
    <property type="entry name" value="X_Pro_dipept"/>
</dbReference>
<keyword evidence="2 7" id="KW-0479">Metal-binding</keyword>
<dbReference type="PROSITE" id="PS00491">
    <property type="entry name" value="PROLINE_PEPTIDASE"/>
    <property type="match status" value="1"/>
</dbReference>
<dbReference type="HAMAP" id="MF_01279">
    <property type="entry name" value="X_Pro_dipeptid"/>
    <property type="match status" value="1"/>
</dbReference>
<evidence type="ECO:0000256" key="1">
    <source>
        <dbReference type="ARBA" id="ARBA00022670"/>
    </source>
</evidence>
<dbReference type="InterPro" id="IPR048819">
    <property type="entry name" value="PepQ_N"/>
</dbReference>
<gene>
    <name evidence="7" type="primary">pepQ</name>
    <name evidence="10" type="ORF">CK498_02660</name>
</gene>
<feature type="binding site" evidence="7">
    <location>
        <position position="256"/>
    </location>
    <ligand>
        <name>Mn(2+)</name>
        <dbReference type="ChEBI" id="CHEBI:29035"/>
        <label>1</label>
    </ligand>
</feature>
<comment type="function">
    <text evidence="7">Splits dipeptides with a prolyl residue in the C-terminal position.</text>
</comment>
<dbReference type="InterPro" id="IPR029149">
    <property type="entry name" value="Creatin/AminoP/Spt16_N"/>
</dbReference>
<evidence type="ECO:0000256" key="6">
    <source>
        <dbReference type="ARBA" id="ARBA00023211"/>
    </source>
</evidence>
<dbReference type="OrthoDB" id="9806388at2"/>
<evidence type="ECO:0000256" key="4">
    <source>
        <dbReference type="ARBA" id="ARBA00022997"/>
    </source>
</evidence>
<sequence length="442" mass="47745">MSVASMRDRDALHLAHLDALQQAYAAHLEAAGVDALWIYSGAPHQHYADDQTATFRAYGHFMHWAPLPELSHSWLLIRPGQRPLLQIHAPDDFWHLPARRPDAAWSQAFEIRLSDEMTPPPCAAKRRAVIGELDAEQAKAMGATLNPPALLAALDHGRLHKSAHEQACLIDANRAALAGHAAARQAFEGGVSELDIHLAYLAASRQREASLPYDSIVALNRHAGVLHYQHYAQTLPGERHSLLVDAGHRELGYCADITRTWAGPEAPDLFVSLIASMQTLHQRLVAACAPGVAFVALHGQMHHELAQLLVEHGVLRCSAEAAVEAGFTRAFCPHGLGHSLGIQVHDVGGRQDAAGAPLPPPTSDPALRLTRTLTPNMVVTIEPGCYVIPMLLEPLRCGAEAAQIDWALVDRLAPCGGIRLEDNVAITATGQRNLTLAADNGH</sequence>
<dbReference type="Proteomes" id="UP000217771">
    <property type="component" value="Unassembled WGS sequence"/>
</dbReference>
<feature type="domain" description="Xaa-Pro dipeptidase N-terminal" evidence="9">
    <location>
        <begin position="13"/>
        <end position="155"/>
    </location>
</feature>
<comment type="caution">
    <text evidence="10">The sequence shown here is derived from an EMBL/GenBank/DDBJ whole genome shotgun (WGS) entry which is preliminary data.</text>
</comment>
<dbReference type="NCBIfam" id="NF010133">
    <property type="entry name" value="PRK13607.1"/>
    <property type="match status" value="1"/>
</dbReference>
<comment type="similarity">
    <text evidence="7">Belongs to the peptidase M24B family. Bacterial-type prolidase subfamily.</text>
</comment>
<dbReference type="GO" id="GO:0008235">
    <property type="term" value="F:metalloexopeptidase activity"/>
    <property type="evidence" value="ECO:0007669"/>
    <property type="project" value="UniProtKB-UniRule"/>
</dbReference>
<dbReference type="SUPFAM" id="SSF55920">
    <property type="entry name" value="Creatinase/aminopeptidase"/>
    <property type="match status" value="1"/>
</dbReference>
<keyword evidence="6 7" id="KW-0464">Manganese</keyword>
<dbReference type="EC" id="3.4.13.9" evidence="7"/>
<keyword evidence="5 7" id="KW-0482">Metalloprotease</keyword>
<feature type="binding site" evidence="7">
    <location>
        <position position="382"/>
    </location>
    <ligand>
        <name>Mn(2+)</name>
        <dbReference type="ChEBI" id="CHEBI:29035"/>
        <label>1</label>
    </ligand>
</feature>
<keyword evidence="11" id="KW-1185">Reference proteome</keyword>
<dbReference type="InterPro" id="IPR001131">
    <property type="entry name" value="Peptidase_M24B_aminopep-P_CS"/>
</dbReference>
<keyword evidence="3 7" id="KW-0378">Hydrolase</keyword>
<accession>A0A2A2F3V3</accession>
<dbReference type="InterPro" id="IPR036005">
    <property type="entry name" value="Creatinase/aminopeptidase-like"/>
</dbReference>
<name>A0A2A2F3V3_9GAMM</name>
<dbReference type="GO" id="GO:0005829">
    <property type="term" value="C:cytosol"/>
    <property type="evidence" value="ECO:0007669"/>
    <property type="project" value="TreeGrafter"/>
</dbReference>
<dbReference type="AlphaFoldDB" id="A0A2A2F3V3"/>
<feature type="binding site" evidence="7">
    <location>
        <position position="421"/>
    </location>
    <ligand>
        <name>Mn(2+)</name>
        <dbReference type="ChEBI" id="CHEBI:29035"/>
        <label>2</label>
    </ligand>
</feature>